<evidence type="ECO:0000313" key="2">
    <source>
        <dbReference type="Proteomes" id="UP000887013"/>
    </source>
</evidence>
<accession>A0A8X6U1G6</accession>
<comment type="caution">
    <text evidence="1">The sequence shown here is derived from an EMBL/GenBank/DDBJ whole genome shotgun (WGS) entry which is preliminary data.</text>
</comment>
<sequence>MSLENTDFYCKNRIIKFPLVVWADPSSSLSSRSGLVYRGSRAKGVGLCSRNLTGGRLTDGCASLTQPGYILRNRNSNPEEKKGGHHLPIITYSLRLLQSDAIKSTAFTTTNRLQRMTPQLAIHLADLSADGQICLSL</sequence>
<reference evidence="1" key="1">
    <citation type="submission" date="2020-08" db="EMBL/GenBank/DDBJ databases">
        <title>Multicomponent nature underlies the extraordinary mechanical properties of spider dragline silk.</title>
        <authorList>
            <person name="Kono N."/>
            <person name="Nakamura H."/>
            <person name="Mori M."/>
            <person name="Yoshida Y."/>
            <person name="Ohtoshi R."/>
            <person name="Malay A.D."/>
            <person name="Moran D.A.P."/>
            <person name="Tomita M."/>
            <person name="Numata K."/>
            <person name="Arakawa K."/>
        </authorList>
    </citation>
    <scope>NUCLEOTIDE SEQUENCE</scope>
</reference>
<evidence type="ECO:0000313" key="1">
    <source>
        <dbReference type="EMBL" id="GFT80096.1"/>
    </source>
</evidence>
<dbReference type="EMBL" id="BMAW01022874">
    <property type="protein sequence ID" value="GFT80096.1"/>
    <property type="molecule type" value="Genomic_DNA"/>
</dbReference>
<keyword evidence="2" id="KW-1185">Reference proteome</keyword>
<dbReference type="OrthoDB" id="6435929at2759"/>
<protein>
    <submittedName>
        <fullName evidence="1">Uncharacterized protein</fullName>
    </submittedName>
</protein>
<organism evidence="1 2">
    <name type="scientific">Nephila pilipes</name>
    <name type="common">Giant wood spider</name>
    <name type="synonym">Nephila maculata</name>
    <dbReference type="NCBI Taxonomy" id="299642"/>
    <lineage>
        <taxon>Eukaryota</taxon>
        <taxon>Metazoa</taxon>
        <taxon>Ecdysozoa</taxon>
        <taxon>Arthropoda</taxon>
        <taxon>Chelicerata</taxon>
        <taxon>Arachnida</taxon>
        <taxon>Araneae</taxon>
        <taxon>Araneomorphae</taxon>
        <taxon>Entelegynae</taxon>
        <taxon>Araneoidea</taxon>
        <taxon>Nephilidae</taxon>
        <taxon>Nephila</taxon>
    </lineage>
</organism>
<dbReference type="AlphaFoldDB" id="A0A8X6U1G6"/>
<gene>
    <name evidence="1" type="ORF">NPIL_188601</name>
</gene>
<name>A0A8X6U1G6_NEPPI</name>
<dbReference type="Proteomes" id="UP000887013">
    <property type="component" value="Unassembled WGS sequence"/>
</dbReference>
<proteinExistence type="predicted"/>